<dbReference type="SMART" id="SM00295">
    <property type="entry name" value="B41"/>
    <property type="match status" value="2"/>
</dbReference>
<dbReference type="Gene3D" id="1.10.10.820">
    <property type="match status" value="1"/>
</dbReference>
<keyword evidence="6 10" id="KW-0067">ATP-binding</keyword>
<evidence type="ECO:0000256" key="2">
    <source>
        <dbReference type="ARBA" id="ARBA00008314"/>
    </source>
</evidence>
<dbReference type="GO" id="GO:0005524">
    <property type="term" value="F:ATP binding"/>
    <property type="evidence" value="ECO:0007669"/>
    <property type="project" value="UniProtKB-UniRule"/>
</dbReference>
<evidence type="ECO:0000256" key="4">
    <source>
        <dbReference type="ARBA" id="ARBA00022737"/>
    </source>
</evidence>
<dbReference type="InterPro" id="IPR038185">
    <property type="entry name" value="MyTH4_dom_sf"/>
</dbReference>
<dbReference type="CDD" id="cd17092">
    <property type="entry name" value="FERM1_F1_Myosin-VII"/>
    <property type="match status" value="1"/>
</dbReference>
<dbReference type="InterPro" id="IPR036106">
    <property type="entry name" value="MYSc_Myo7"/>
</dbReference>
<proteinExistence type="inferred from homology"/>
<dbReference type="Gene3D" id="2.30.29.30">
    <property type="entry name" value="Pleckstrin-homology domain (PH domain)/Phosphotyrosine-binding domain (PTB)"/>
    <property type="match status" value="2"/>
</dbReference>
<dbReference type="PROSITE" id="PS50096">
    <property type="entry name" value="IQ"/>
    <property type="match status" value="2"/>
</dbReference>
<feature type="domain" description="MyTH4" evidence="13">
    <location>
        <begin position="1656"/>
        <end position="1805"/>
    </location>
</feature>
<comment type="similarity">
    <text evidence="2 10">Belongs to the TRAFAC class myosin-kinesin ATPase superfamily. Myosin family.</text>
</comment>
<evidence type="ECO:0000256" key="11">
    <source>
        <dbReference type="SAM" id="MobiDB-lite"/>
    </source>
</evidence>
<dbReference type="RefSeq" id="XP_054870184.1">
    <property type="nucleotide sequence ID" value="XM_055014209.1"/>
</dbReference>
<evidence type="ECO:0000256" key="6">
    <source>
        <dbReference type="ARBA" id="ARBA00022840"/>
    </source>
</evidence>
<dbReference type="KEGG" id="aoce:111588075"/>
<dbReference type="InterPro" id="IPR019748">
    <property type="entry name" value="FERM_central"/>
</dbReference>
<dbReference type="Gene3D" id="1.20.120.720">
    <property type="entry name" value="Myosin VI head, motor domain, U50 subdomain"/>
    <property type="match status" value="1"/>
</dbReference>
<dbReference type="Pfam" id="PF00373">
    <property type="entry name" value="FERM_M"/>
    <property type="match status" value="2"/>
</dbReference>
<sequence>MLRKGEWVWVDSDIGVPIGARVKETPSGQHFLVDDEGKEQKLSLEQEASLRIMHPTSVEGVDDMIKLGDMTEAGLLRNLLLRHKQGLIYTYTGSVLVAVNPYKDYPIYSNDQVRLYQGRKLGELPPHIFAIAESCYFNMTRHLRNQCCIISGESGAGKTESTKLILQYLAAVSGELSEQQIEKQILESNPILEAFGNAKTIRNDNSSRFGKYLEIFFNKDGVIEGARVEQYLLEKSRVCHQALEERNYHIFYCMLAGITAEEKKNLSLGNAKEYKFLTKGDCILCEGRDDAKDYDRIHSALKILTFSEKQHQKILKLLAAILHLGNVSFEATTENNLETSDVSTSKHFSVAASLLEVPKSSLATSLTHRSFMTNKERVTKPLSSEQASDCRDALVKAIYNKLFIWIATKINSVIYKKLTNNPKKSYLSIGLLDIFGFENFEINSFEQLCINFANEKLQQFFVSHIFKLEQEEYLKEDIVWNNIKFSDNQSILDLLAGKPCNLLALIDEESHFPKGSDSTLLQKVNVQHKGSKVYIPSKSEHDTDFGICHFAGAVHYNSNGFLEKNRDAVSYDIIKMVDISTNELLHQIFENELSNNGPKMANNRKVIMTPKSSLRAKAEKRKQVPTLSGQFRQSLDSLMKALSACQPFFIRCFKPNNDKQSELFDRELCMRQLRYSGMMDTVRIRKLGYPVQHTFKDFLNRYRVLLNTTICNPKTKTAAACCEAICKATIEGKDEWKIGRNKIFLKDSHDAVLERLRETELSRVAVVIQRVMMMRKDRESFLRKRRAAVVLQKHWRAHRAQQVQRKVQRGFDRLTSMIRSRQLQLQYKRQRAAALTIQTQVRGYQARKEFKQKREALRLHQEEEDDVALELQRRLEDIAESQVTQEEPESSSESDSRNTSSSEHDSEDGTRPFQLIPPVIVVEPVSEDEKMSGQEEETSFDPSELQEAIPRAWATPSPSLDEDEDEDENEFDDENDEFSFYKFSILHFQDADHKHITQRLKKSLLTHDDEADELACLTISWIILRFMEDIPEPKSADVLSQASSTMSRLVPQKQGRRLSNLVGLDQKILRRNKKKSESGNRKASTILEEPDNLTEDEDIMIGEGPTLYRQLSQLEKLHIIVGYAMSRPGIRDEIYCQICKQLVNNHNRRSRRLGWTLLSVCLGIFPPTNLFLKCLENFISKGLRDYKEYCSNRLYRVIANGERKELPCWVELQAAKSKAPIDASVTLMDGRSVDLPLESASTSAEVCQAVADQLGLKDTYGFSLYISLYEKMWSLNSCEKHVLDAVSQCEQEMRRQNKEEKDAPWRLSIRKEMFAPWHDCSLDPVSTDLIYRQVIKGIKNGEYMTDKEDECIQLAAMHYYIQFGSEYDRENVQSVVEECIPTHLIENKSMTKWIQLISSPLLQGPYARETQGRERVKGQLVEMARQKWTLDFSRFFEVTMMSGPPLPKSRFVVAVNWTGILFMERRDKRLREIPYLEVKKVSMMSENYVSAQHMTLTTFRGEFVLRSGEARSMAAVMEENVEGLRQRSVYALAQEAIKSDDPMFLVCKRGDLLLVDKDESSHDRDWIRARNERTGDSGAVYKRMIEYLPTLTKPTDAMLELLSPSQKKPFAPVNTLQEEETVAPVSLKEFAFEYFRSAGKDAGRPKGTGKEKLWASSREPLKQPLLKSLVRKSDLNHMACSAFIAIMKYMGDYPIKQMRSPMELTDLIFGPATQHKELQDEIYCQIMKQMTSNNNRLSMERGWQLLWMCTGLFPPSDNLMGHAQRFVESRRRDLLAAGCLQRLLEIHSKEPRKLPPHLAEVEAIQQNVMNIFHKVHFPNEKSDIFEVASTITIKDLCYSITSNLKLSSAEGYGLYLKTPTKMMSLEENRYFFDCLRQITSVPKKGKKVKEGSPANISTKVIFKRKLWFNVSPGKDIIADLTFHFPQEVPKYLHGFHNCTKENMITLGGLLFRAQVDSDRSQFVMIPRMLKGLVPADQLKIMVPEEWKKHIISSYNKQSGMTVQEAKITFLRTVSSWPAFGCDFYEVKQTCERSYPNPLWIGINKQGVSLIDPTSKELLVMHQFNRIIEYYSKGNSFTMTIGTLVRGNSFVCETSQADQMEDLIRSYVSMYERQIQDFRPRNAVNQLLFI</sequence>
<dbReference type="PRINTS" id="PR00193">
    <property type="entry name" value="MYOSINHEAVY"/>
</dbReference>
<reference evidence="15 16" key="1">
    <citation type="submission" date="2022-01" db="EMBL/GenBank/DDBJ databases">
        <title>A chromosome-scale genome assembly of the false clownfish, Amphiprion ocellaris.</title>
        <authorList>
            <person name="Ryu T."/>
        </authorList>
    </citation>
    <scope>NUCLEOTIDE SEQUENCE [LARGE SCALE GENOMIC DNA]</scope>
</reference>
<dbReference type="SMART" id="SM00015">
    <property type="entry name" value="IQ"/>
    <property type="match status" value="3"/>
</dbReference>
<dbReference type="InterPro" id="IPR051567">
    <property type="entry name" value="Unconventional_Myosin_ATPase"/>
</dbReference>
<protein>
    <recommendedName>
        <fullName evidence="17">Myosin VIIBb</fullName>
    </recommendedName>
</protein>
<dbReference type="InterPro" id="IPR029071">
    <property type="entry name" value="Ubiquitin-like_domsf"/>
</dbReference>
<keyword evidence="8 10" id="KW-0505">Motor protein</keyword>
<dbReference type="CDD" id="cd14473">
    <property type="entry name" value="FERM_B-lobe"/>
    <property type="match status" value="2"/>
</dbReference>
<dbReference type="GO" id="GO:0003779">
    <property type="term" value="F:actin binding"/>
    <property type="evidence" value="ECO:0007669"/>
    <property type="project" value="UniProtKB-KW"/>
</dbReference>
<evidence type="ECO:0000256" key="9">
    <source>
        <dbReference type="ARBA" id="ARBA00023203"/>
    </source>
</evidence>
<evidence type="ECO:0000313" key="15">
    <source>
        <dbReference type="Ensembl" id="ENSAOCP00000053438.1"/>
    </source>
</evidence>
<accession>A0AAQ5YI55</accession>
<feature type="domain" description="FERM" evidence="12">
    <location>
        <begin position="1221"/>
        <end position="1528"/>
    </location>
</feature>
<dbReference type="Ensembl" id="ENSAOCT00000045810.1">
    <property type="protein sequence ID" value="ENSAOCP00000053438.1"/>
    <property type="gene ID" value="ENSAOCG00000014062.2"/>
</dbReference>
<dbReference type="Gene3D" id="3.40.850.10">
    <property type="entry name" value="Kinesin motor domain"/>
    <property type="match status" value="1"/>
</dbReference>
<dbReference type="Pfam" id="PF24123">
    <property type="entry name" value="Myosin_VII_N"/>
    <property type="match status" value="1"/>
</dbReference>
<keyword evidence="3" id="KW-0963">Cytoplasm</keyword>
<dbReference type="Proteomes" id="UP001501940">
    <property type="component" value="Chromosome 10"/>
</dbReference>
<keyword evidence="5 10" id="KW-0547">Nucleotide-binding</keyword>
<dbReference type="InterPro" id="IPR000857">
    <property type="entry name" value="MyTH4_dom"/>
</dbReference>
<dbReference type="InterPro" id="IPR001609">
    <property type="entry name" value="Myosin_head_motor_dom-like"/>
</dbReference>
<dbReference type="GeneID" id="111588075"/>
<evidence type="ECO:0000256" key="5">
    <source>
        <dbReference type="ARBA" id="ARBA00022741"/>
    </source>
</evidence>
<dbReference type="CDD" id="cd13198">
    <property type="entry name" value="FERM_C1_MyoVII"/>
    <property type="match status" value="1"/>
</dbReference>
<evidence type="ECO:0000256" key="7">
    <source>
        <dbReference type="ARBA" id="ARBA00023123"/>
    </source>
</evidence>
<dbReference type="GO" id="GO:0005737">
    <property type="term" value="C:cytoplasm"/>
    <property type="evidence" value="ECO:0007669"/>
    <property type="project" value="UniProtKB-SubCell"/>
</dbReference>
<dbReference type="Pfam" id="PF21998">
    <property type="entry name" value="FERM_C1_MyoVII"/>
    <property type="match status" value="1"/>
</dbReference>
<evidence type="ECO:0000256" key="8">
    <source>
        <dbReference type="ARBA" id="ARBA00023175"/>
    </source>
</evidence>
<dbReference type="GO" id="GO:0003774">
    <property type="term" value="F:cytoskeletal motor activity"/>
    <property type="evidence" value="ECO:0007669"/>
    <property type="project" value="UniProtKB-UniRule"/>
</dbReference>
<dbReference type="Gene3D" id="1.20.80.10">
    <property type="match status" value="2"/>
</dbReference>
<dbReference type="Pfam" id="PF00063">
    <property type="entry name" value="Myosin_head"/>
    <property type="match status" value="1"/>
</dbReference>
<dbReference type="Gene3D" id="2.30.30.40">
    <property type="entry name" value="SH3 Domains"/>
    <property type="match status" value="1"/>
</dbReference>
<evidence type="ECO:0000259" key="13">
    <source>
        <dbReference type="PROSITE" id="PS51016"/>
    </source>
</evidence>
<dbReference type="SUPFAM" id="SSF52540">
    <property type="entry name" value="P-loop containing nucleoside triphosphate hydrolases"/>
    <property type="match status" value="1"/>
</dbReference>
<dbReference type="InterPro" id="IPR019749">
    <property type="entry name" value="Band_41_domain"/>
</dbReference>
<reference evidence="15" key="2">
    <citation type="submission" date="2025-08" db="UniProtKB">
        <authorList>
            <consortium name="Ensembl"/>
        </authorList>
    </citation>
    <scope>IDENTIFICATION</scope>
</reference>
<dbReference type="CDD" id="cd01381">
    <property type="entry name" value="MYSc_Myo7"/>
    <property type="match status" value="1"/>
</dbReference>
<dbReference type="InterPro" id="IPR057130">
    <property type="entry name" value="Myosin_VII_N"/>
</dbReference>
<dbReference type="PROSITE" id="PS50057">
    <property type="entry name" value="FERM_3"/>
    <property type="match status" value="2"/>
</dbReference>
<feature type="region of interest" description="Disordered" evidence="11">
    <location>
        <begin position="879"/>
        <end position="971"/>
    </location>
</feature>
<keyword evidence="4" id="KW-0677">Repeat</keyword>
<dbReference type="Gene3D" id="1.20.5.190">
    <property type="match status" value="1"/>
</dbReference>
<evidence type="ECO:0000256" key="3">
    <source>
        <dbReference type="ARBA" id="ARBA00022490"/>
    </source>
</evidence>
<feature type="domain" description="FERM" evidence="12">
    <location>
        <begin position="1811"/>
        <end position="2114"/>
    </location>
</feature>
<dbReference type="InterPro" id="IPR041793">
    <property type="entry name" value="MyoVII_FERM_C1"/>
</dbReference>
<dbReference type="InterPro" id="IPR035963">
    <property type="entry name" value="FERM_2"/>
</dbReference>
<dbReference type="SMART" id="SM00139">
    <property type="entry name" value="MyTH4"/>
    <property type="match status" value="2"/>
</dbReference>
<keyword evidence="9 10" id="KW-0009">Actin-binding</keyword>
<evidence type="ECO:0000259" key="14">
    <source>
        <dbReference type="PROSITE" id="PS51456"/>
    </source>
</evidence>
<dbReference type="CDD" id="cd23767">
    <property type="entry name" value="IQCD"/>
    <property type="match status" value="1"/>
</dbReference>
<feature type="domain" description="MyTH4" evidence="13">
    <location>
        <begin position="995"/>
        <end position="1216"/>
    </location>
</feature>
<feature type="domain" description="Myosin motor" evidence="14">
    <location>
        <begin position="59"/>
        <end position="758"/>
    </location>
</feature>
<dbReference type="PANTHER" id="PTHR22692:SF24">
    <property type="entry name" value="MYOSIN VIIB"/>
    <property type="match status" value="1"/>
</dbReference>
<dbReference type="SUPFAM" id="SSF47031">
    <property type="entry name" value="Second domain of FERM"/>
    <property type="match status" value="2"/>
</dbReference>
<dbReference type="InterPro" id="IPR036961">
    <property type="entry name" value="Kinesin_motor_dom_sf"/>
</dbReference>
<dbReference type="Pfam" id="PF21989">
    <property type="entry name" value="RA_2"/>
    <property type="match status" value="2"/>
</dbReference>
<dbReference type="InterPro" id="IPR014352">
    <property type="entry name" value="FERM/acyl-CoA-bd_prot_sf"/>
</dbReference>
<feature type="region of interest" description="Actin-binding" evidence="10">
    <location>
        <begin position="635"/>
        <end position="657"/>
    </location>
</feature>
<dbReference type="InterPro" id="IPR011993">
    <property type="entry name" value="PH-like_dom_sf"/>
</dbReference>
<name>A0AAQ5YI55_AMPOC</name>
<dbReference type="PROSITE" id="PS51016">
    <property type="entry name" value="MYTH4"/>
    <property type="match status" value="2"/>
</dbReference>
<comment type="subcellular location">
    <subcellularLocation>
        <location evidence="1">Cytoplasm</location>
    </subcellularLocation>
</comment>
<organism evidence="15 16">
    <name type="scientific">Amphiprion ocellaris</name>
    <name type="common">Clown anemonefish</name>
    <dbReference type="NCBI Taxonomy" id="80972"/>
    <lineage>
        <taxon>Eukaryota</taxon>
        <taxon>Metazoa</taxon>
        <taxon>Chordata</taxon>
        <taxon>Craniata</taxon>
        <taxon>Vertebrata</taxon>
        <taxon>Euteleostomi</taxon>
        <taxon>Actinopterygii</taxon>
        <taxon>Neopterygii</taxon>
        <taxon>Teleostei</taxon>
        <taxon>Neoteleostei</taxon>
        <taxon>Acanthomorphata</taxon>
        <taxon>Ovalentaria</taxon>
        <taxon>Pomacentridae</taxon>
        <taxon>Amphiprion</taxon>
    </lineage>
</organism>
<dbReference type="FunFam" id="1.10.10.820:FF:000001">
    <property type="entry name" value="Myosin heavy chain"/>
    <property type="match status" value="1"/>
</dbReference>
<dbReference type="InterPro" id="IPR027417">
    <property type="entry name" value="P-loop_NTPase"/>
</dbReference>
<keyword evidence="7 10" id="KW-0518">Myosin</keyword>
<keyword evidence="16" id="KW-1185">Reference proteome</keyword>
<dbReference type="InterPro" id="IPR000299">
    <property type="entry name" value="FERM_domain"/>
</dbReference>
<dbReference type="GO" id="GO:0016459">
    <property type="term" value="C:myosin complex"/>
    <property type="evidence" value="ECO:0007669"/>
    <property type="project" value="UniProtKB-KW"/>
</dbReference>
<dbReference type="SMART" id="SM00242">
    <property type="entry name" value="MYSc"/>
    <property type="match status" value="1"/>
</dbReference>
<feature type="compositionally biased region" description="Acidic residues" evidence="11">
    <location>
        <begin position="960"/>
        <end position="971"/>
    </location>
</feature>
<dbReference type="Gene3D" id="1.25.40.530">
    <property type="entry name" value="MyTH4 domain"/>
    <property type="match status" value="3"/>
</dbReference>
<dbReference type="PANTHER" id="PTHR22692">
    <property type="entry name" value="MYOSIN VII, XV"/>
    <property type="match status" value="1"/>
</dbReference>
<dbReference type="Gene3D" id="3.10.20.90">
    <property type="entry name" value="Phosphatidylinositol 3-kinase Catalytic Subunit, Chain A, domain 1"/>
    <property type="match status" value="2"/>
</dbReference>
<dbReference type="PROSITE" id="PS51456">
    <property type="entry name" value="MYOSIN_MOTOR"/>
    <property type="match status" value="1"/>
</dbReference>
<evidence type="ECO:0000313" key="16">
    <source>
        <dbReference type="Proteomes" id="UP001501940"/>
    </source>
</evidence>
<evidence type="ECO:0008006" key="17">
    <source>
        <dbReference type="Google" id="ProtNLM"/>
    </source>
</evidence>
<dbReference type="Pfam" id="PF00784">
    <property type="entry name" value="MyTH4"/>
    <property type="match status" value="2"/>
</dbReference>
<dbReference type="InterPro" id="IPR000048">
    <property type="entry name" value="IQ_motif_EF-hand-BS"/>
</dbReference>
<dbReference type="RefSeq" id="XP_023153976.2">
    <property type="nucleotide sequence ID" value="XM_023298208.3"/>
</dbReference>
<dbReference type="Gene3D" id="6.20.240.20">
    <property type="match status" value="1"/>
</dbReference>
<dbReference type="InterPro" id="IPR002404">
    <property type="entry name" value="IRS_PTB"/>
</dbReference>
<evidence type="ECO:0000256" key="10">
    <source>
        <dbReference type="PROSITE-ProRule" id="PRU00782"/>
    </source>
</evidence>
<evidence type="ECO:0000256" key="1">
    <source>
        <dbReference type="ARBA" id="ARBA00004496"/>
    </source>
</evidence>
<dbReference type="Pfam" id="PF02174">
    <property type="entry name" value="IRS"/>
    <property type="match status" value="1"/>
</dbReference>
<dbReference type="SUPFAM" id="SSF54236">
    <property type="entry name" value="Ubiquitin-like"/>
    <property type="match status" value="2"/>
</dbReference>
<feature type="binding site" evidence="10">
    <location>
        <begin position="152"/>
        <end position="159"/>
    </location>
    <ligand>
        <name>ATP</name>
        <dbReference type="ChEBI" id="CHEBI:30616"/>
    </ligand>
</feature>
<dbReference type="Gene3D" id="1.20.58.530">
    <property type="match status" value="1"/>
</dbReference>
<reference evidence="15" key="3">
    <citation type="submission" date="2025-09" db="UniProtKB">
        <authorList>
            <consortium name="Ensembl"/>
        </authorList>
    </citation>
    <scope>IDENTIFICATION</scope>
</reference>
<dbReference type="Pfam" id="PF00612">
    <property type="entry name" value="IQ"/>
    <property type="match status" value="2"/>
</dbReference>
<dbReference type="SUPFAM" id="SSF50729">
    <property type="entry name" value="PH domain-like"/>
    <property type="match status" value="1"/>
</dbReference>
<evidence type="ECO:0000259" key="12">
    <source>
        <dbReference type="PROSITE" id="PS50057"/>
    </source>
</evidence>
<dbReference type="GeneTree" id="ENSGT00940000157247"/>